<proteinExistence type="predicted"/>
<organism evidence="1 2">
    <name type="scientific">Kushneria aurantia</name>
    <dbReference type="NCBI Taxonomy" id="504092"/>
    <lineage>
        <taxon>Bacteria</taxon>
        <taxon>Pseudomonadati</taxon>
        <taxon>Pseudomonadota</taxon>
        <taxon>Gammaproteobacteria</taxon>
        <taxon>Oceanospirillales</taxon>
        <taxon>Halomonadaceae</taxon>
        <taxon>Kushneria</taxon>
    </lineage>
</organism>
<keyword evidence="2" id="KW-1185">Reference proteome</keyword>
<gene>
    <name evidence="1" type="ORF">ACFFHW_07875</name>
</gene>
<dbReference type="Proteomes" id="UP001589814">
    <property type="component" value="Unassembled WGS sequence"/>
</dbReference>
<accession>A0ABV6G2N3</accession>
<reference evidence="1 2" key="1">
    <citation type="submission" date="2024-09" db="EMBL/GenBank/DDBJ databases">
        <authorList>
            <person name="Sun Q."/>
            <person name="Mori K."/>
        </authorList>
    </citation>
    <scope>NUCLEOTIDE SEQUENCE [LARGE SCALE GENOMIC DNA]</scope>
    <source>
        <strain evidence="1 2">CCM 7415</strain>
    </source>
</reference>
<comment type="caution">
    <text evidence="1">The sequence shown here is derived from an EMBL/GenBank/DDBJ whole genome shotgun (WGS) entry which is preliminary data.</text>
</comment>
<sequence length="282" mass="30883">MSPCDTNLFIGVFFDGTGNNYAESFDKQDYSQSNVARLYSAYPGLSVPGVLPPETNWRSNLSDYDNFFRIYTAGVGTFFEPVGDSGKGFWDEKLGLGMGRLGQVRILWGLAQVINTLSRYFLKQSVIDNAEVQQVSAASRMSSRALHLEAASLQAPGLLNSPDANLPRRLLKWLRRLHDAIRPHMTLEGGRPDNIDPGIVRNIYLSVFGFSRGAALSRVFANWLVRLCRLDAELTGKSGLTLAGFPVTFDFLGLFDTVASVGIANLIPVSDGHAGWADAEAE</sequence>
<name>A0ABV6G2N3_9GAMM</name>
<dbReference type="RefSeq" id="WP_019953072.1">
    <property type="nucleotide sequence ID" value="NZ_JBHLVX010000027.1"/>
</dbReference>
<dbReference type="PANTHER" id="PTHR33840">
    <property type="match status" value="1"/>
</dbReference>
<evidence type="ECO:0000313" key="1">
    <source>
        <dbReference type="EMBL" id="MFC0267905.1"/>
    </source>
</evidence>
<dbReference type="PANTHER" id="PTHR33840:SF1">
    <property type="entry name" value="TLE1 PHOSPHOLIPASE DOMAIN-CONTAINING PROTEIN"/>
    <property type="match status" value="1"/>
</dbReference>
<evidence type="ECO:0000313" key="2">
    <source>
        <dbReference type="Proteomes" id="UP001589814"/>
    </source>
</evidence>
<protein>
    <submittedName>
        <fullName evidence="1">DUF2235 domain-containing protein</fullName>
    </submittedName>
</protein>
<dbReference type="EMBL" id="JBHLVX010000027">
    <property type="protein sequence ID" value="MFC0267905.1"/>
    <property type="molecule type" value="Genomic_DNA"/>
</dbReference>